<dbReference type="EMBL" id="CP126665">
    <property type="protein sequence ID" value="WKA11684.1"/>
    <property type="molecule type" value="Genomic_DNA"/>
</dbReference>
<dbReference type="Gene3D" id="1.10.600.10">
    <property type="entry name" value="Farnesyl Diphosphate Synthase"/>
    <property type="match status" value="1"/>
</dbReference>
<dbReference type="SUPFAM" id="SSF48239">
    <property type="entry name" value="Terpenoid cyclases/Protein prenyltransferases"/>
    <property type="match status" value="1"/>
</dbReference>
<organism evidence="3 4">
    <name type="scientific">Vitis vinifera</name>
    <name type="common">Grape</name>
    <dbReference type="NCBI Taxonomy" id="29760"/>
    <lineage>
        <taxon>Eukaryota</taxon>
        <taxon>Viridiplantae</taxon>
        <taxon>Streptophyta</taxon>
        <taxon>Embryophyta</taxon>
        <taxon>Tracheophyta</taxon>
        <taxon>Spermatophyta</taxon>
        <taxon>Magnoliopsida</taxon>
        <taxon>eudicotyledons</taxon>
        <taxon>Gunneridae</taxon>
        <taxon>Pentapetalae</taxon>
        <taxon>rosids</taxon>
        <taxon>Vitales</taxon>
        <taxon>Vitaceae</taxon>
        <taxon>Viteae</taxon>
        <taxon>Vitis</taxon>
    </lineage>
</organism>
<dbReference type="InterPro" id="IPR036965">
    <property type="entry name" value="Terpene_synth_N_sf"/>
</dbReference>
<dbReference type="Pfam" id="PF01397">
    <property type="entry name" value="Terpene_synth"/>
    <property type="match status" value="1"/>
</dbReference>
<feature type="region of interest" description="Disordered" evidence="1">
    <location>
        <begin position="1"/>
        <end position="30"/>
    </location>
</feature>
<evidence type="ECO:0000313" key="3">
    <source>
        <dbReference type="EMBL" id="WKA11684.1"/>
    </source>
</evidence>
<accession>A0ABY9DYR3</accession>
<proteinExistence type="predicted"/>
<dbReference type="InterPro" id="IPR050148">
    <property type="entry name" value="Terpene_synthase-like"/>
</dbReference>
<dbReference type="PANTHER" id="PTHR31225">
    <property type="entry name" value="OS04G0344100 PROTEIN-RELATED"/>
    <property type="match status" value="1"/>
</dbReference>
<evidence type="ECO:0000259" key="2">
    <source>
        <dbReference type="Pfam" id="PF01397"/>
    </source>
</evidence>
<dbReference type="InterPro" id="IPR008930">
    <property type="entry name" value="Terpenoid_cyclase/PrenylTrfase"/>
</dbReference>
<dbReference type="Gene3D" id="1.50.10.130">
    <property type="entry name" value="Terpene synthase, N-terminal domain"/>
    <property type="match status" value="1"/>
</dbReference>
<protein>
    <recommendedName>
        <fullName evidence="2">Terpene synthase N-terminal domain-containing protein</fullName>
    </recommendedName>
</protein>
<name>A0ABY9DYR3_VITVI</name>
<dbReference type="InterPro" id="IPR008949">
    <property type="entry name" value="Isoprenoid_synthase_dom_sf"/>
</dbReference>
<sequence length="112" mass="12720">MSTDYSACSPAPDANPETNRRAANFNPSTWGNSFIMTNSPDDEITLAHKEQQLEDLKEEVRRELKAAAGDPSKQLKFIDAVQRLGVAYHFEKEIEEALQNTYDNYHCIDDIK</sequence>
<reference evidence="3 4" key="1">
    <citation type="journal article" date="2023" name="Hortic Res">
        <title>The complete reference genome for grapevine (Vitis vinifera L.) genetics and breeding.</title>
        <authorList>
            <person name="Shi X."/>
            <person name="Cao S."/>
            <person name="Wang X."/>
            <person name="Huang S."/>
            <person name="Wang Y."/>
            <person name="Liu Z."/>
            <person name="Liu W."/>
            <person name="Leng X."/>
            <person name="Peng Y."/>
            <person name="Wang N."/>
            <person name="Wang Y."/>
            <person name="Ma Z."/>
            <person name="Xu X."/>
            <person name="Zhang F."/>
            <person name="Xue H."/>
            <person name="Zhong H."/>
            <person name="Wang Y."/>
            <person name="Zhang K."/>
            <person name="Velt A."/>
            <person name="Avia K."/>
            <person name="Holtgrawe D."/>
            <person name="Grimplet J."/>
            <person name="Matus J.T."/>
            <person name="Ware D."/>
            <person name="Wu X."/>
            <person name="Wang H."/>
            <person name="Liu C."/>
            <person name="Fang Y."/>
            <person name="Rustenholz C."/>
            <person name="Cheng Z."/>
            <person name="Xiao H."/>
            <person name="Zhou Y."/>
        </authorList>
    </citation>
    <scope>NUCLEOTIDE SEQUENCE [LARGE SCALE GENOMIC DNA]</scope>
    <source>
        <strain evidence="4">cv. Pinot noir / PN40024</strain>
        <tissue evidence="3">Leaf</tissue>
    </source>
</reference>
<feature type="domain" description="Terpene synthase N-terminal" evidence="2">
    <location>
        <begin position="30"/>
        <end position="108"/>
    </location>
</feature>
<dbReference type="InterPro" id="IPR001906">
    <property type="entry name" value="Terpene_synth_N"/>
</dbReference>
<evidence type="ECO:0000313" key="4">
    <source>
        <dbReference type="Proteomes" id="UP001227230"/>
    </source>
</evidence>
<dbReference type="Proteomes" id="UP001227230">
    <property type="component" value="Chromosome 18"/>
</dbReference>
<evidence type="ECO:0000256" key="1">
    <source>
        <dbReference type="SAM" id="MobiDB-lite"/>
    </source>
</evidence>
<gene>
    <name evidence="3" type="ORF">VitviT2T_029159</name>
</gene>
<dbReference type="PANTHER" id="PTHR31225:SF241">
    <property type="entry name" value="TERPENE SYNTHASE FAMILY, METAL-BINDING DOMAIN PROTEIN"/>
    <property type="match status" value="1"/>
</dbReference>
<keyword evidence="4" id="KW-1185">Reference proteome</keyword>